<keyword evidence="9" id="KW-1185">Reference proteome</keyword>
<dbReference type="InterPro" id="IPR041118">
    <property type="entry name" value="Rx_N"/>
</dbReference>
<dbReference type="Gene3D" id="1.20.5.4130">
    <property type="match status" value="1"/>
</dbReference>
<gene>
    <name evidence="8" type="ORF">EJB05_38341</name>
</gene>
<dbReference type="OrthoDB" id="1933539at2759"/>
<organism evidence="8 9">
    <name type="scientific">Eragrostis curvula</name>
    <name type="common">weeping love grass</name>
    <dbReference type="NCBI Taxonomy" id="38414"/>
    <lineage>
        <taxon>Eukaryota</taxon>
        <taxon>Viridiplantae</taxon>
        <taxon>Streptophyta</taxon>
        <taxon>Embryophyta</taxon>
        <taxon>Tracheophyta</taxon>
        <taxon>Spermatophyta</taxon>
        <taxon>Magnoliopsida</taxon>
        <taxon>Liliopsida</taxon>
        <taxon>Poales</taxon>
        <taxon>Poaceae</taxon>
        <taxon>PACMAD clade</taxon>
        <taxon>Chloridoideae</taxon>
        <taxon>Eragrostideae</taxon>
        <taxon>Eragrostidinae</taxon>
        <taxon>Eragrostis</taxon>
    </lineage>
</organism>
<dbReference type="Gramene" id="TVU14845">
    <property type="protein sequence ID" value="TVU14845"/>
    <property type="gene ID" value="EJB05_38341"/>
</dbReference>
<feature type="non-terminal residue" evidence="8">
    <location>
        <position position="1"/>
    </location>
</feature>
<evidence type="ECO:0000256" key="2">
    <source>
        <dbReference type="ARBA" id="ARBA00022614"/>
    </source>
</evidence>
<proteinExistence type="inferred from homology"/>
<dbReference type="GO" id="GO:0000166">
    <property type="term" value="F:nucleotide binding"/>
    <property type="evidence" value="ECO:0007669"/>
    <property type="project" value="UniProtKB-KW"/>
</dbReference>
<evidence type="ECO:0000256" key="3">
    <source>
        <dbReference type="ARBA" id="ARBA00022737"/>
    </source>
</evidence>
<evidence type="ECO:0000313" key="9">
    <source>
        <dbReference type="Proteomes" id="UP000324897"/>
    </source>
</evidence>
<name>A0A5J9TU79_9POAL</name>
<evidence type="ECO:0000259" key="7">
    <source>
        <dbReference type="Pfam" id="PF18052"/>
    </source>
</evidence>
<dbReference type="Pfam" id="PF18052">
    <property type="entry name" value="Rx_N"/>
    <property type="match status" value="1"/>
</dbReference>
<evidence type="ECO:0000256" key="6">
    <source>
        <dbReference type="SAM" id="MobiDB-lite"/>
    </source>
</evidence>
<evidence type="ECO:0000256" key="1">
    <source>
        <dbReference type="ARBA" id="ARBA00008894"/>
    </source>
</evidence>
<keyword evidence="2" id="KW-0433">Leucine-rich repeat</keyword>
<evidence type="ECO:0000256" key="5">
    <source>
        <dbReference type="ARBA" id="ARBA00022821"/>
    </source>
</evidence>
<dbReference type="AlphaFoldDB" id="A0A5J9TU79"/>
<comment type="similarity">
    <text evidence="1">Belongs to the disease resistance NB-LRR family.</text>
</comment>
<protein>
    <recommendedName>
        <fullName evidence="7">Disease resistance N-terminal domain-containing protein</fullName>
    </recommendedName>
</protein>
<feature type="region of interest" description="Disordered" evidence="6">
    <location>
        <begin position="113"/>
        <end position="153"/>
    </location>
</feature>
<dbReference type="GO" id="GO:0006952">
    <property type="term" value="P:defense response"/>
    <property type="evidence" value="ECO:0007669"/>
    <property type="project" value="UniProtKB-KW"/>
</dbReference>
<accession>A0A5J9TU79</accession>
<sequence length="216" mass="24271">MEAMEASAVEAAVLWLAQTILANLLLDKLDEWLRQVVLADDIQKLKVEIEKVEGVVSAGKGRAVGNRQLARLLARLKELLYDADDVVDELDYYRLKHEVEGANFNVALNHTCSASDSAPNDTTDLTRNSTSRKRTRVDEELTHNTAANPHPWDKAKFSNKIQQIARKLQDIRLQLNEIHSVSSANLNHYQNSTSYQCLRTSSLAPRKALVELAKQI</sequence>
<keyword evidence="3" id="KW-0677">Repeat</keyword>
<evidence type="ECO:0000313" key="8">
    <source>
        <dbReference type="EMBL" id="TVU14845.1"/>
    </source>
</evidence>
<comment type="caution">
    <text evidence="8">The sequence shown here is derived from an EMBL/GenBank/DDBJ whole genome shotgun (WGS) entry which is preliminary data.</text>
</comment>
<keyword evidence="5" id="KW-0611">Plant defense</keyword>
<keyword evidence="4" id="KW-0547">Nucleotide-binding</keyword>
<dbReference type="EMBL" id="RWGY01000031">
    <property type="protein sequence ID" value="TVU14845.1"/>
    <property type="molecule type" value="Genomic_DNA"/>
</dbReference>
<feature type="compositionally biased region" description="Polar residues" evidence="6">
    <location>
        <begin position="113"/>
        <end position="129"/>
    </location>
</feature>
<dbReference type="Proteomes" id="UP000324897">
    <property type="component" value="Unassembled WGS sequence"/>
</dbReference>
<feature type="domain" description="Disease resistance N-terminal" evidence="7">
    <location>
        <begin position="32"/>
        <end position="101"/>
    </location>
</feature>
<evidence type="ECO:0000256" key="4">
    <source>
        <dbReference type="ARBA" id="ARBA00022741"/>
    </source>
</evidence>
<reference evidence="8 9" key="1">
    <citation type="journal article" date="2019" name="Sci. Rep.">
        <title>A high-quality genome of Eragrostis curvula grass provides insights into Poaceae evolution and supports new strategies to enhance forage quality.</title>
        <authorList>
            <person name="Carballo J."/>
            <person name="Santos B.A.C.M."/>
            <person name="Zappacosta D."/>
            <person name="Garbus I."/>
            <person name="Selva J.P."/>
            <person name="Gallo C.A."/>
            <person name="Diaz A."/>
            <person name="Albertini E."/>
            <person name="Caccamo M."/>
            <person name="Echenique V."/>
        </authorList>
    </citation>
    <scope>NUCLEOTIDE SEQUENCE [LARGE SCALE GENOMIC DNA]</scope>
    <source>
        <strain evidence="9">cv. Victoria</strain>
        <tissue evidence="8">Leaf</tissue>
    </source>
</reference>